<dbReference type="AlphaFoldDB" id="A0A9D4H7N0"/>
<dbReference type="Proteomes" id="UP000828390">
    <property type="component" value="Unassembled WGS sequence"/>
</dbReference>
<evidence type="ECO:0000313" key="2">
    <source>
        <dbReference type="EMBL" id="KAH3829990.1"/>
    </source>
</evidence>
<comment type="caution">
    <text evidence="2">The sequence shown here is derived from an EMBL/GenBank/DDBJ whole genome shotgun (WGS) entry which is preliminary data.</text>
</comment>
<reference evidence="2" key="1">
    <citation type="journal article" date="2019" name="bioRxiv">
        <title>The Genome of the Zebra Mussel, Dreissena polymorpha: A Resource for Invasive Species Research.</title>
        <authorList>
            <person name="McCartney M.A."/>
            <person name="Auch B."/>
            <person name="Kono T."/>
            <person name="Mallez S."/>
            <person name="Zhang Y."/>
            <person name="Obille A."/>
            <person name="Becker A."/>
            <person name="Abrahante J.E."/>
            <person name="Garbe J."/>
            <person name="Badalamenti J.P."/>
            <person name="Herman A."/>
            <person name="Mangelson H."/>
            <person name="Liachko I."/>
            <person name="Sullivan S."/>
            <person name="Sone E.D."/>
            <person name="Koren S."/>
            <person name="Silverstein K.A.T."/>
            <person name="Beckman K.B."/>
            <person name="Gohl D.M."/>
        </authorList>
    </citation>
    <scope>NUCLEOTIDE SEQUENCE</scope>
    <source>
        <strain evidence="2">Duluth1</strain>
        <tissue evidence="2">Whole animal</tissue>
    </source>
</reference>
<accession>A0A9D4H7N0</accession>
<name>A0A9D4H7N0_DREPO</name>
<sequence length="150" mass="16501">MSGESAGDSGKGGSDDDLQINNLSFPRDGDLRFKDRWNTGRHSASACQLSSFPTRYTQPNNTLTHQKIVPFSFKKTPSYSGNGLINNLAPQPSFQMTATTGYSVPTYYDDESRSSSGFHSSIDSSSNMHINNFRNGKLYLNRAKVSDCVV</sequence>
<gene>
    <name evidence="2" type="ORF">DPMN_103224</name>
</gene>
<reference evidence="2" key="2">
    <citation type="submission" date="2020-11" db="EMBL/GenBank/DDBJ databases">
        <authorList>
            <person name="McCartney M.A."/>
            <person name="Auch B."/>
            <person name="Kono T."/>
            <person name="Mallez S."/>
            <person name="Becker A."/>
            <person name="Gohl D.M."/>
            <person name="Silverstein K.A.T."/>
            <person name="Koren S."/>
            <person name="Bechman K.B."/>
            <person name="Herman A."/>
            <person name="Abrahante J.E."/>
            <person name="Garbe J."/>
        </authorList>
    </citation>
    <scope>NUCLEOTIDE SEQUENCE</scope>
    <source>
        <strain evidence="2">Duluth1</strain>
        <tissue evidence="2">Whole animal</tissue>
    </source>
</reference>
<organism evidence="2 3">
    <name type="scientific">Dreissena polymorpha</name>
    <name type="common">Zebra mussel</name>
    <name type="synonym">Mytilus polymorpha</name>
    <dbReference type="NCBI Taxonomy" id="45954"/>
    <lineage>
        <taxon>Eukaryota</taxon>
        <taxon>Metazoa</taxon>
        <taxon>Spiralia</taxon>
        <taxon>Lophotrochozoa</taxon>
        <taxon>Mollusca</taxon>
        <taxon>Bivalvia</taxon>
        <taxon>Autobranchia</taxon>
        <taxon>Heteroconchia</taxon>
        <taxon>Euheterodonta</taxon>
        <taxon>Imparidentia</taxon>
        <taxon>Neoheterodontei</taxon>
        <taxon>Myida</taxon>
        <taxon>Dreissenoidea</taxon>
        <taxon>Dreissenidae</taxon>
        <taxon>Dreissena</taxon>
    </lineage>
</organism>
<proteinExistence type="predicted"/>
<feature type="region of interest" description="Disordered" evidence="1">
    <location>
        <begin position="1"/>
        <end position="25"/>
    </location>
</feature>
<evidence type="ECO:0000256" key="1">
    <source>
        <dbReference type="SAM" id="MobiDB-lite"/>
    </source>
</evidence>
<keyword evidence="3" id="KW-1185">Reference proteome</keyword>
<evidence type="ECO:0000313" key="3">
    <source>
        <dbReference type="Proteomes" id="UP000828390"/>
    </source>
</evidence>
<protein>
    <submittedName>
        <fullName evidence="2">Uncharacterized protein</fullName>
    </submittedName>
</protein>
<dbReference type="EMBL" id="JAIWYP010000004">
    <property type="protein sequence ID" value="KAH3829990.1"/>
    <property type="molecule type" value="Genomic_DNA"/>
</dbReference>